<dbReference type="InterPro" id="IPR005334">
    <property type="entry name" value="Tctex-1-like"/>
</dbReference>
<name>A0A445EA49_ARAHY</name>
<proteinExistence type="predicted"/>
<reference evidence="1 2" key="1">
    <citation type="submission" date="2019-01" db="EMBL/GenBank/DDBJ databases">
        <title>Sequencing of cultivated peanut Arachis hypogaea provides insights into genome evolution and oil improvement.</title>
        <authorList>
            <person name="Chen X."/>
        </authorList>
    </citation>
    <scope>NUCLEOTIDE SEQUENCE [LARGE SCALE GENOMIC DNA]</scope>
    <source>
        <strain evidence="2">cv. Fuhuasheng</strain>
        <tissue evidence="1">Leaves</tissue>
    </source>
</reference>
<sequence>MKDELFKGFLEKHEFASNYDKAMARTVWNRTILDRYPDILKRVRERAFKEANSTSIADIKGHGPKTMKVDVWNDLVDHWLDSKWKNKSVASQKIELLCLLINYILQGLSVLANTREEKYKEKHCLSQMIYDTVF</sequence>
<dbReference type="AlphaFoldDB" id="A0A445EA49"/>
<keyword evidence="2" id="KW-1185">Reference proteome</keyword>
<protein>
    <submittedName>
        <fullName evidence="1">Uncharacterized protein</fullName>
    </submittedName>
</protein>
<dbReference type="Proteomes" id="UP000289738">
    <property type="component" value="Chromosome A02"/>
</dbReference>
<organism evidence="1 2">
    <name type="scientific">Arachis hypogaea</name>
    <name type="common">Peanut</name>
    <dbReference type="NCBI Taxonomy" id="3818"/>
    <lineage>
        <taxon>Eukaryota</taxon>
        <taxon>Viridiplantae</taxon>
        <taxon>Streptophyta</taxon>
        <taxon>Embryophyta</taxon>
        <taxon>Tracheophyta</taxon>
        <taxon>Spermatophyta</taxon>
        <taxon>Magnoliopsida</taxon>
        <taxon>eudicotyledons</taxon>
        <taxon>Gunneridae</taxon>
        <taxon>Pentapetalae</taxon>
        <taxon>rosids</taxon>
        <taxon>fabids</taxon>
        <taxon>Fabales</taxon>
        <taxon>Fabaceae</taxon>
        <taxon>Papilionoideae</taxon>
        <taxon>50 kb inversion clade</taxon>
        <taxon>dalbergioids sensu lato</taxon>
        <taxon>Dalbergieae</taxon>
        <taxon>Pterocarpus clade</taxon>
        <taxon>Arachis</taxon>
    </lineage>
</organism>
<gene>
    <name evidence="1" type="ORF">Ahy_A02g006606</name>
</gene>
<evidence type="ECO:0000313" key="2">
    <source>
        <dbReference type="Proteomes" id="UP000289738"/>
    </source>
</evidence>
<evidence type="ECO:0000313" key="1">
    <source>
        <dbReference type="EMBL" id="RYR72396.1"/>
    </source>
</evidence>
<dbReference type="Pfam" id="PF03645">
    <property type="entry name" value="Tctex-1"/>
    <property type="match status" value="1"/>
</dbReference>
<dbReference type="EMBL" id="SDMP01000002">
    <property type="protein sequence ID" value="RYR72396.1"/>
    <property type="molecule type" value="Genomic_DNA"/>
</dbReference>
<comment type="caution">
    <text evidence="1">The sequence shown here is derived from an EMBL/GenBank/DDBJ whole genome shotgun (WGS) entry which is preliminary data.</text>
</comment>
<accession>A0A445EA49</accession>